<sequence>MLPSTCSSGHETFCSSVRIQKTALGTMLEELRCQRKWDNMGAQPVMPRVQIERHGGSASFMIGARK</sequence>
<reference evidence="1 2" key="1">
    <citation type="journal article" date="2019" name="Sci. Rep.">
        <title>A high-quality genome of Eragrostis curvula grass provides insights into Poaceae evolution and supports new strategies to enhance forage quality.</title>
        <authorList>
            <person name="Carballo J."/>
            <person name="Santos B.A.C.M."/>
            <person name="Zappacosta D."/>
            <person name="Garbus I."/>
            <person name="Selva J.P."/>
            <person name="Gallo C.A."/>
            <person name="Diaz A."/>
            <person name="Albertini E."/>
            <person name="Caccamo M."/>
            <person name="Echenique V."/>
        </authorList>
    </citation>
    <scope>NUCLEOTIDE SEQUENCE [LARGE SCALE GENOMIC DNA]</scope>
    <source>
        <strain evidence="2">cv. Victoria</strain>
        <tissue evidence="1">Leaf</tissue>
    </source>
</reference>
<protein>
    <submittedName>
        <fullName evidence="1">Uncharacterized protein</fullName>
    </submittedName>
</protein>
<gene>
    <name evidence="1" type="ORF">EJB05_44069</name>
</gene>
<keyword evidence="2" id="KW-1185">Reference proteome</keyword>
<dbReference type="Gramene" id="TVU10532">
    <property type="protein sequence ID" value="TVU10532"/>
    <property type="gene ID" value="EJB05_44069"/>
</dbReference>
<dbReference type="AlphaFoldDB" id="A0A5J9TGT1"/>
<evidence type="ECO:0000313" key="2">
    <source>
        <dbReference type="Proteomes" id="UP000324897"/>
    </source>
</evidence>
<dbReference type="Proteomes" id="UP000324897">
    <property type="component" value="Chromosome 3"/>
</dbReference>
<accession>A0A5J9TGT1</accession>
<feature type="non-terminal residue" evidence="1">
    <location>
        <position position="66"/>
    </location>
</feature>
<feature type="non-terminal residue" evidence="1">
    <location>
        <position position="1"/>
    </location>
</feature>
<dbReference type="EMBL" id="RWGY01000039">
    <property type="protein sequence ID" value="TVU10532.1"/>
    <property type="molecule type" value="Genomic_DNA"/>
</dbReference>
<organism evidence="1 2">
    <name type="scientific">Eragrostis curvula</name>
    <name type="common">weeping love grass</name>
    <dbReference type="NCBI Taxonomy" id="38414"/>
    <lineage>
        <taxon>Eukaryota</taxon>
        <taxon>Viridiplantae</taxon>
        <taxon>Streptophyta</taxon>
        <taxon>Embryophyta</taxon>
        <taxon>Tracheophyta</taxon>
        <taxon>Spermatophyta</taxon>
        <taxon>Magnoliopsida</taxon>
        <taxon>Liliopsida</taxon>
        <taxon>Poales</taxon>
        <taxon>Poaceae</taxon>
        <taxon>PACMAD clade</taxon>
        <taxon>Chloridoideae</taxon>
        <taxon>Eragrostideae</taxon>
        <taxon>Eragrostidinae</taxon>
        <taxon>Eragrostis</taxon>
    </lineage>
</organism>
<name>A0A5J9TGT1_9POAL</name>
<comment type="caution">
    <text evidence="1">The sequence shown here is derived from an EMBL/GenBank/DDBJ whole genome shotgun (WGS) entry which is preliminary data.</text>
</comment>
<proteinExistence type="predicted"/>
<evidence type="ECO:0000313" key="1">
    <source>
        <dbReference type="EMBL" id="TVU10532.1"/>
    </source>
</evidence>